<sequence length="51" mass="5692">MVIPIFVVLGIDVLLDDTVVEERKVSCTLSFVNSEMGYSDMGIFFSTSMVR</sequence>
<accession>A0ABD8A757</accession>
<keyword evidence="2" id="KW-1185">Reference proteome</keyword>
<dbReference type="EMBL" id="CP137641">
    <property type="protein sequence ID" value="WOX55377.1"/>
    <property type="molecule type" value="Genomic_DNA"/>
</dbReference>
<proteinExistence type="predicted"/>
<evidence type="ECO:0000313" key="2">
    <source>
        <dbReference type="Proteomes" id="UP001626603"/>
    </source>
</evidence>
<organism evidence="1 2">
    <name type="scientific">Methanoculleus palmolei</name>
    <dbReference type="NCBI Taxonomy" id="72612"/>
    <lineage>
        <taxon>Archaea</taxon>
        <taxon>Methanobacteriati</taxon>
        <taxon>Methanobacteriota</taxon>
        <taxon>Stenosarchaea group</taxon>
        <taxon>Methanomicrobia</taxon>
        <taxon>Methanomicrobiales</taxon>
        <taxon>Methanomicrobiaceae</taxon>
        <taxon>Methanoculleus</taxon>
    </lineage>
</organism>
<gene>
    <name evidence="1" type="ORF">R6Y95_07865</name>
</gene>
<protein>
    <submittedName>
        <fullName evidence="1">Uncharacterized protein</fullName>
    </submittedName>
</protein>
<dbReference type="AlphaFoldDB" id="A0ABD8A757"/>
<evidence type="ECO:0000313" key="1">
    <source>
        <dbReference type="EMBL" id="WOX55377.1"/>
    </source>
</evidence>
<reference evidence="1 2" key="1">
    <citation type="submission" date="2023-10" db="EMBL/GenBank/DDBJ databases">
        <title>The complete genome sequence of Methanoculleus palmolei DSM 4273.</title>
        <authorList>
            <person name="Lai S.-J."/>
            <person name="You Y.-T."/>
            <person name="Chen S.-C."/>
        </authorList>
    </citation>
    <scope>NUCLEOTIDE SEQUENCE [LARGE SCALE GENOMIC DNA]</scope>
    <source>
        <strain evidence="1 2">DSM 4273</strain>
    </source>
</reference>
<dbReference type="Proteomes" id="UP001626603">
    <property type="component" value="Chromosome"/>
</dbReference>
<name>A0ABD8A757_9EURY</name>